<evidence type="ECO:0000313" key="2">
    <source>
        <dbReference type="EMBL" id="CAD9507842.1"/>
    </source>
</evidence>
<feature type="compositionally biased region" description="Low complexity" evidence="1">
    <location>
        <begin position="81"/>
        <end position="102"/>
    </location>
</feature>
<feature type="region of interest" description="Disordered" evidence="1">
    <location>
        <begin position="57"/>
        <end position="178"/>
    </location>
</feature>
<dbReference type="AlphaFoldDB" id="A0A7S2I456"/>
<dbReference type="EMBL" id="HBGV01015194">
    <property type="protein sequence ID" value="CAD9507842.1"/>
    <property type="molecule type" value="Transcribed_RNA"/>
</dbReference>
<accession>A0A7S2I456</accession>
<reference evidence="2" key="1">
    <citation type="submission" date="2021-01" db="EMBL/GenBank/DDBJ databases">
        <authorList>
            <person name="Corre E."/>
            <person name="Pelletier E."/>
            <person name="Niang G."/>
            <person name="Scheremetjew M."/>
            <person name="Finn R."/>
            <person name="Kale V."/>
            <person name="Holt S."/>
            <person name="Cochrane G."/>
            <person name="Meng A."/>
            <person name="Brown T."/>
            <person name="Cohen L."/>
        </authorList>
    </citation>
    <scope>NUCLEOTIDE SEQUENCE</scope>
    <source>
        <strain evidence="2">CCMP826</strain>
    </source>
</reference>
<feature type="compositionally biased region" description="Basic and acidic residues" evidence="1">
    <location>
        <begin position="161"/>
        <end position="178"/>
    </location>
</feature>
<organism evidence="2">
    <name type="scientific">Helicotheca tamesis</name>
    <dbReference type="NCBI Taxonomy" id="374047"/>
    <lineage>
        <taxon>Eukaryota</taxon>
        <taxon>Sar</taxon>
        <taxon>Stramenopiles</taxon>
        <taxon>Ochrophyta</taxon>
        <taxon>Bacillariophyta</taxon>
        <taxon>Mediophyceae</taxon>
        <taxon>Lithodesmiophycidae</taxon>
        <taxon>Lithodesmiales</taxon>
        <taxon>Lithodesmiaceae</taxon>
        <taxon>Helicotheca</taxon>
    </lineage>
</organism>
<proteinExistence type="predicted"/>
<feature type="compositionally biased region" description="Low complexity" evidence="1">
    <location>
        <begin position="118"/>
        <end position="134"/>
    </location>
</feature>
<protein>
    <submittedName>
        <fullName evidence="2">Uncharacterized protein</fullName>
    </submittedName>
</protein>
<sequence>MISTITKAAAVVSMMIIASAMVDSFVILPSSPPPSKTTSPAVTTLFGRSIKRGNLVKNVSPTGGGISKKTKKGKIKKKVGAGKAVSEASSSSGSAGVSSALSEWAAQGGGGAGTVEESPPSLSISSTPSATEFATFEEDDSDTTDNFSTTTTKKKGGKRGKNVERREKQSARRAEENARQKVITTVVDQIETLLESPNTDLNELLSLIRTLTDKTASQTGSIAGALRNLSISPQSKNYRMVWVGSDEAVCHIGTGLHKVPLARLEEVFLCLEKKTVQVLEVIRILGPFPNVRNTLMGDSSVIKPPGGTGEKGKTKFRIEYNSMIDGTGKEILAGKEDNVKIVDLDVLFADDKVMVCVVPPVEGEEKQDPLGENGSKVLLFFQEDYMNDKLEKLRAA</sequence>
<feature type="compositionally biased region" description="Basic residues" evidence="1">
    <location>
        <begin position="68"/>
        <end position="80"/>
    </location>
</feature>
<evidence type="ECO:0000256" key="1">
    <source>
        <dbReference type="SAM" id="MobiDB-lite"/>
    </source>
</evidence>
<name>A0A7S2I456_9STRA</name>
<gene>
    <name evidence="2" type="ORF">HTAM1171_LOCUS9362</name>
</gene>